<proteinExistence type="predicted"/>
<keyword evidence="2" id="KW-1185">Reference proteome</keyword>
<dbReference type="Pfam" id="PF00908">
    <property type="entry name" value="dTDP_sugar_isom"/>
    <property type="match status" value="1"/>
</dbReference>
<organism evidence="1 2">
    <name type="scientific">Tritrichomonas musculus</name>
    <dbReference type="NCBI Taxonomy" id="1915356"/>
    <lineage>
        <taxon>Eukaryota</taxon>
        <taxon>Metamonada</taxon>
        <taxon>Parabasalia</taxon>
        <taxon>Tritrichomonadida</taxon>
        <taxon>Tritrichomonadidae</taxon>
        <taxon>Tritrichomonas</taxon>
    </lineage>
</organism>
<reference evidence="1 2" key="1">
    <citation type="submission" date="2024-04" db="EMBL/GenBank/DDBJ databases">
        <title>Tritrichomonas musculus Genome.</title>
        <authorList>
            <person name="Alves-Ferreira E."/>
            <person name="Grigg M."/>
            <person name="Lorenzi H."/>
            <person name="Galac M."/>
        </authorList>
    </citation>
    <scope>NUCLEOTIDE SEQUENCE [LARGE SCALE GENOMIC DNA]</scope>
    <source>
        <strain evidence="1 2">EAF2021</strain>
    </source>
</reference>
<dbReference type="InterPro" id="IPR000888">
    <property type="entry name" value="RmlC-like"/>
</dbReference>
<evidence type="ECO:0000313" key="1">
    <source>
        <dbReference type="EMBL" id="KAK8884058.1"/>
    </source>
</evidence>
<dbReference type="Proteomes" id="UP001470230">
    <property type="component" value="Unassembled WGS sequence"/>
</dbReference>
<dbReference type="InterPro" id="IPR014710">
    <property type="entry name" value="RmlC-like_jellyroll"/>
</dbReference>
<dbReference type="PANTHER" id="PTHR21047">
    <property type="entry name" value="DTDP-6-DEOXY-D-GLUCOSE-3,5 EPIMERASE"/>
    <property type="match status" value="1"/>
</dbReference>
<gene>
    <name evidence="1" type="ORF">M9Y10_043162</name>
</gene>
<dbReference type="EMBL" id="JAPFFF010000008">
    <property type="protein sequence ID" value="KAK8884058.1"/>
    <property type="molecule type" value="Genomic_DNA"/>
</dbReference>
<evidence type="ECO:0000313" key="2">
    <source>
        <dbReference type="Proteomes" id="UP001470230"/>
    </source>
</evidence>
<dbReference type="SUPFAM" id="SSF51182">
    <property type="entry name" value="RmlC-like cupins"/>
    <property type="match status" value="1"/>
</dbReference>
<name>A0ABR2JZZ4_9EUKA</name>
<comment type="caution">
    <text evidence="1">The sequence shown here is derived from an EMBL/GenBank/DDBJ whole genome shotgun (WGS) entry which is preliminary data.</text>
</comment>
<dbReference type="PANTHER" id="PTHR21047:SF2">
    <property type="entry name" value="THYMIDINE DIPHOSPHO-4-KETO-RHAMNOSE 3,5-EPIMERASE"/>
    <property type="match status" value="1"/>
</dbReference>
<accession>A0ABR2JZZ4</accession>
<dbReference type="CDD" id="cd00438">
    <property type="entry name" value="cupin_RmlC"/>
    <property type="match status" value="1"/>
</dbReference>
<evidence type="ECO:0008006" key="3">
    <source>
        <dbReference type="Google" id="ProtNLM"/>
    </source>
</evidence>
<protein>
    <recommendedName>
        <fullName evidence="3">dTDP-4-dehydrorhamnose 3,5-epimerase</fullName>
    </recommendedName>
</protein>
<sequence length="326" mass="36634">MEKFVKTQLKIEGACTYKLIETPVEGGLSIELFNILKSHPCPSMPQITVSRSCKNVIRGLHCSPHHKMVCCPTGRAFDVVVDLRPNSPSFLQWDGAWLDRTTHIVIPPFCAHGFFASEDDTAILYLQGGCFAPALDFSVRWDDPRIAVAWPKPIDADDYVISPKDRNNPLYSKELTDTILERIQHPIESLKLGPYADYAIIADQESDSIQQIIETIQAKGKKWHFCCTGGDDRESLEEELYALKPFIGVIYIASPANSKDLLANFTRIMNVVSACDARKFPLTILFDEENFAGKNKVIELLKENASNVLIQKRPTTKEGYESLINK</sequence>
<dbReference type="InterPro" id="IPR011051">
    <property type="entry name" value="RmlC_Cupin_sf"/>
</dbReference>
<dbReference type="Gene3D" id="2.60.120.10">
    <property type="entry name" value="Jelly Rolls"/>
    <property type="match status" value="1"/>
</dbReference>